<keyword evidence="4" id="KW-0342">GTP-binding</keyword>
<evidence type="ECO:0000256" key="2">
    <source>
        <dbReference type="ARBA" id="ARBA00022741"/>
    </source>
</evidence>
<sequence length="414" mass="45983">MAGKAKESRITLTEAQIKDLKKTFEKGSYSELSGRLEETLASLENICLDVGVTGEPGVGKSTFINAFRDLHEDDEGAAPTGNVASNKNPVPYSHPKYAHVILWDLPSIGTPNFHAKDYLEDIQVSHYDFFVILASSQFTPLHASLAHYLKKSDKDVYFVRSKVDEDLEAIRQTQPAGFNEAAALEKLREECVQDLKAAGVKSPKIFLISNFLLSRYDFPLLGETLWKDLDLQRSHSFLLATPNISHRLLEKKKAAMIEHLWLVSAVACGLQAESIHEISVICNVDLLVKMLQGYCISFGLEESSLRKVADHAAQPVEHLRSLVKSPLANEIAKEQVVELLIQAASKPPKLPKELVTMASMGLSFAVVYNMLKTFVDNMAGDAHRILVKVFMSQKPRGESEIEIPNVSETERPSL</sequence>
<comment type="similarity">
    <text evidence="1">Belongs to the TRAFAC class dynamin-like GTPase superfamily. IRG family.</text>
</comment>
<accession>A0A6J0UYZ1</accession>
<proteinExistence type="inferred from homology"/>
<evidence type="ECO:0000256" key="1">
    <source>
        <dbReference type="ARBA" id="ARBA00005429"/>
    </source>
</evidence>
<dbReference type="InterPro" id="IPR027417">
    <property type="entry name" value="P-loop_NTPase"/>
</dbReference>
<dbReference type="Proteomes" id="UP001652642">
    <property type="component" value="Chromosome 15"/>
</dbReference>
<name>A0A6J0UYZ1_9SAUR</name>
<evidence type="ECO:0000256" key="4">
    <source>
        <dbReference type="ARBA" id="ARBA00023134"/>
    </source>
</evidence>
<keyword evidence="3" id="KW-0378">Hydrolase</keyword>
<dbReference type="InterPro" id="IPR030385">
    <property type="entry name" value="G_IRG_dom"/>
</dbReference>
<dbReference type="PANTHER" id="PTHR32341">
    <property type="entry name" value="INTERFERON-INDUCIBLE GTPASE"/>
    <property type="match status" value="1"/>
</dbReference>
<dbReference type="AlphaFoldDB" id="A0A6J0UYZ1"/>
<dbReference type="GO" id="GO:0003924">
    <property type="term" value="F:GTPase activity"/>
    <property type="evidence" value="ECO:0007669"/>
    <property type="project" value="TreeGrafter"/>
</dbReference>
<reference evidence="7" key="1">
    <citation type="submission" date="2025-08" db="UniProtKB">
        <authorList>
            <consortium name="RefSeq"/>
        </authorList>
    </citation>
    <scope>IDENTIFICATION</scope>
</reference>
<dbReference type="PANTHER" id="PTHR32341:SF17">
    <property type="entry name" value="IRG-TYPE G DOMAIN-CONTAINING PROTEIN"/>
    <property type="match status" value="1"/>
</dbReference>
<evidence type="ECO:0000313" key="6">
    <source>
        <dbReference type="Proteomes" id="UP001652642"/>
    </source>
</evidence>
<dbReference type="GO" id="GO:0005525">
    <property type="term" value="F:GTP binding"/>
    <property type="evidence" value="ECO:0007669"/>
    <property type="project" value="UniProtKB-KW"/>
</dbReference>
<dbReference type="KEGG" id="pvt:110088112"/>
<dbReference type="PROSITE" id="PS51716">
    <property type="entry name" value="G_IRG"/>
    <property type="match status" value="1"/>
</dbReference>
<dbReference type="SUPFAM" id="SSF52540">
    <property type="entry name" value="P-loop containing nucleoside triphosphate hydrolases"/>
    <property type="match status" value="1"/>
</dbReference>
<dbReference type="InterPro" id="IPR051515">
    <property type="entry name" value="IRG"/>
</dbReference>
<dbReference type="RefSeq" id="XP_020665881.2">
    <property type="nucleotide sequence ID" value="XM_020810222.2"/>
</dbReference>
<feature type="domain" description="IRG-type G" evidence="5">
    <location>
        <begin position="46"/>
        <end position="228"/>
    </location>
</feature>
<dbReference type="OrthoDB" id="422720at2759"/>
<evidence type="ECO:0000256" key="3">
    <source>
        <dbReference type="ARBA" id="ARBA00022801"/>
    </source>
</evidence>
<dbReference type="Pfam" id="PF05049">
    <property type="entry name" value="IIGP"/>
    <property type="match status" value="1"/>
</dbReference>
<keyword evidence="2" id="KW-0547">Nucleotide-binding</keyword>
<keyword evidence="6" id="KW-1185">Reference proteome</keyword>
<evidence type="ECO:0000313" key="7">
    <source>
        <dbReference type="RefSeq" id="XP_020665881.2"/>
    </source>
</evidence>
<dbReference type="Gene3D" id="3.40.50.300">
    <property type="entry name" value="P-loop containing nucleotide triphosphate hydrolases"/>
    <property type="match status" value="1"/>
</dbReference>
<organism evidence="6 7">
    <name type="scientific">Pogona vitticeps</name>
    <name type="common">central bearded dragon</name>
    <dbReference type="NCBI Taxonomy" id="103695"/>
    <lineage>
        <taxon>Eukaryota</taxon>
        <taxon>Metazoa</taxon>
        <taxon>Chordata</taxon>
        <taxon>Craniata</taxon>
        <taxon>Vertebrata</taxon>
        <taxon>Euteleostomi</taxon>
        <taxon>Lepidosauria</taxon>
        <taxon>Squamata</taxon>
        <taxon>Bifurcata</taxon>
        <taxon>Unidentata</taxon>
        <taxon>Episquamata</taxon>
        <taxon>Toxicofera</taxon>
        <taxon>Iguania</taxon>
        <taxon>Acrodonta</taxon>
        <taxon>Agamidae</taxon>
        <taxon>Amphibolurinae</taxon>
        <taxon>Pogona</taxon>
    </lineage>
</organism>
<dbReference type="InParanoid" id="A0A6J0UYZ1"/>
<dbReference type="GO" id="GO:0016020">
    <property type="term" value="C:membrane"/>
    <property type="evidence" value="ECO:0007669"/>
    <property type="project" value="InterPro"/>
</dbReference>
<protein>
    <submittedName>
        <fullName evidence="7">Interferon-inducible GTPase 5-like</fullName>
    </submittedName>
</protein>
<evidence type="ECO:0000259" key="5">
    <source>
        <dbReference type="PROSITE" id="PS51716"/>
    </source>
</evidence>
<gene>
    <name evidence="7" type="primary">LOC110088112</name>
</gene>
<dbReference type="InterPro" id="IPR007743">
    <property type="entry name" value="Immunity-related_GTPase-like"/>
</dbReference>
<dbReference type="GeneID" id="110088112"/>